<dbReference type="NCBIfam" id="NF003971">
    <property type="entry name" value="PRK05465.1"/>
    <property type="match status" value="1"/>
</dbReference>
<evidence type="ECO:0000256" key="5">
    <source>
        <dbReference type="HAMAP-Rule" id="MF_00601"/>
    </source>
</evidence>
<proteinExistence type="inferred from homology"/>
<feature type="binding site" evidence="5">
    <location>
        <position position="165"/>
    </location>
    <ligand>
        <name>adenosylcob(III)alamin</name>
        <dbReference type="ChEBI" id="CHEBI:18408"/>
    </ligand>
</feature>
<protein>
    <recommendedName>
        <fullName evidence="5">Ethanolamine ammonia-lyase small subunit</fullName>
        <shortName evidence="5">EAL small subunit</shortName>
        <ecNumber evidence="5">4.3.1.7</ecNumber>
    </recommendedName>
</protein>
<comment type="subcellular location">
    <subcellularLocation>
        <location evidence="5">Bacterial microcompartment</location>
    </subcellularLocation>
</comment>
<dbReference type="EC" id="4.3.1.7" evidence="5"/>
<dbReference type="UniPathway" id="UPA00560"/>
<dbReference type="Gene3D" id="3.40.50.11240">
    <property type="entry name" value="Ethanolamine ammonia-lyase light chain (EutC)"/>
    <property type="match status" value="1"/>
</dbReference>
<gene>
    <name evidence="5 6" type="primary">eutC</name>
    <name evidence="6" type="ORF">GCM10011369_24190</name>
</gene>
<keyword evidence="2 5" id="KW-0456">Lyase</keyword>
<comment type="function">
    <text evidence="5">Catalyzes the deamination of various vicinal amino-alcohols to oxo compounds. Allows this organism to utilize ethanolamine as the sole source of nitrogen and carbon in the presence of external vitamin B12.</text>
</comment>
<comment type="similarity">
    <text evidence="5">Belongs to the EutC family.</text>
</comment>
<keyword evidence="4 5" id="KW-1283">Bacterial microcompartment</keyword>
<dbReference type="PANTHER" id="PTHR39330">
    <property type="entry name" value="ETHANOLAMINE AMMONIA-LYASE LIGHT CHAIN"/>
    <property type="match status" value="1"/>
</dbReference>
<dbReference type="RefSeq" id="WP_087506056.1">
    <property type="nucleotide sequence ID" value="NZ_BMDX01000012.1"/>
</dbReference>
<evidence type="ECO:0000256" key="3">
    <source>
        <dbReference type="ARBA" id="ARBA00023285"/>
    </source>
</evidence>
<evidence type="ECO:0000313" key="6">
    <source>
        <dbReference type="EMBL" id="GGA81399.1"/>
    </source>
</evidence>
<comment type="caution">
    <text evidence="6">The sequence shown here is derived from an EMBL/GenBank/DDBJ whole genome shotgun (WGS) entry which is preliminary data.</text>
</comment>
<evidence type="ECO:0000256" key="4">
    <source>
        <dbReference type="ARBA" id="ARBA00024446"/>
    </source>
</evidence>
<reference evidence="7" key="1">
    <citation type="journal article" date="2019" name="Int. J. Syst. Evol. Microbiol.">
        <title>The Global Catalogue of Microorganisms (GCM) 10K type strain sequencing project: providing services to taxonomists for standard genome sequencing and annotation.</title>
        <authorList>
            <consortium name="The Broad Institute Genomics Platform"/>
            <consortium name="The Broad Institute Genome Sequencing Center for Infectious Disease"/>
            <person name="Wu L."/>
            <person name="Ma J."/>
        </authorList>
    </citation>
    <scope>NUCLEOTIDE SEQUENCE [LARGE SCALE GENOMIC DNA]</scope>
    <source>
        <strain evidence="7">CGMCC 1.10130</strain>
    </source>
</reference>
<dbReference type="PANTHER" id="PTHR39330:SF1">
    <property type="entry name" value="ETHANOLAMINE AMMONIA-LYASE SMALL SUBUNIT"/>
    <property type="match status" value="1"/>
</dbReference>
<comment type="subunit">
    <text evidence="5">The basic unit is a heterodimer which dimerizes to form tetramers. The heterotetramers trimerize; 6 large subunits form a core ring with 6 small subunits projecting outwards.</text>
</comment>
<comment type="pathway">
    <text evidence="5">Amine and polyamine degradation; ethanolamine degradation.</text>
</comment>
<dbReference type="Pfam" id="PF05985">
    <property type="entry name" value="EutC"/>
    <property type="match status" value="1"/>
</dbReference>
<dbReference type="PIRSF" id="PIRSF018982">
    <property type="entry name" value="EutC"/>
    <property type="match status" value="1"/>
</dbReference>
<comment type="catalytic activity">
    <reaction evidence="5">
        <text>ethanolamine = acetaldehyde + NH4(+)</text>
        <dbReference type="Rhea" id="RHEA:15313"/>
        <dbReference type="ChEBI" id="CHEBI:15343"/>
        <dbReference type="ChEBI" id="CHEBI:28938"/>
        <dbReference type="ChEBI" id="CHEBI:57603"/>
        <dbReference type="EC" id="4.3.1.7"/>
    </reaction>
</comment>
<keyword evidence="7" id="KW-1185">Reference proteome</keyword>
<feature type="binding site" evidence="5">
    <location>
        <position position="215"/>
    </location>
    <ligand>
        <name>adenosylcob(III)alamin</name>
        <dbReference type="ChEBI" id="CHEBI:18408"/>
    </ligand>
</feature>
<dbReference type="GO" id="GO:0046336">
    <property type="term" value="P:ethanolamine catabolic process"/>
    <property type="evidence" value="ECO:0007669"/>
    <property type="project" value="UniProtKB-UniRule"/>
</dbReference>
<evidence type="ECO:0000256" key="2">
    <source>
        <dbReference type="ARBA" id="ARBA00023239"/>
    </source>
</evidence>
<dbReference type="AlphaFoldDB" id="A0A8J2XPN4"/>
<dbReference type="HAMAP" id="MF_00601">
    <property type="entry name" value="EutC"/>
    <property type="match status" value="1"/>
</dbReference>
<dbReference type="GO" id="GO:0031419">
    <property type="term" value="F:cobalamin binding"/>
    <property type="evidence" value="ECO:0007669"/>
    <property type="project" value="UniProtKB-UniRule"/>
</dbReference>
<evidence type="ECO:0000256" key="1">
    <source>
        <dbReference type="ARBA" id="ARBA00022628"/>
    </source>
</evidence>
<dbReference type="InterPro" id="IPR042251">
    <property type="entry name" value="EutC_C"/>
</dbReference>
<keyword evidence="3 5" id="KW-0170">Cobalt</keyword>
<dbReference type="OrthoDB" id="114248at2"/>
<dbReference type="EMBL" id="BMDX01000012">
    <property type="protein sequence ID" value="GGA81399.1"/>
    <property type="molecule type" value="Genomic_DNA"/>
</dbReference>
<evidence type="ECO:0000313" key="7">
    <source>
        <dbReference type="Proteomes" id="UP000619743"/>
    </source>
</evidence>
<dbReference type="GO" id="GO:0006520">
    <property type="term" value="P:amino acid metabolic process"/>
    <property type="evidence" value="ECO:0007669"/>
    <property type="project" value="InterPro"/>
</dbReference>
<feature type="binding site" evidence="5">
    <location>
        <position position="186"/>
    </location>
    <ligand>
        <name>adenosylcob(III)alamin</name>
        <dbReference type="ChEBI" id="CHEBI:18408"/>
    </ligand>
</feature>
<dbReference type="Proteomes" id="UP000619743">
    <property type="component" value="Unassembled WGS sequence"/>
</dbReference>
<organism evidence="6 7">
    <name type="scientific">Neiella marina</name>
    <dbReference type="NCBI Taxonomy" id="508461"/>
    <lineage>
        <taxon>Bacteria</taxon>
        <taxon>Pseudomonadati</taxon>
        <taxon>Pseudomonadota</taxon>
        <taxon>Gammaproteobacteria</taxon>
        <taxon>Alteromonadales</taxon>
        <taxon>Echinimonadaceae</taxon>
        <taxon>Neiella</taxon>
    </lineage>
</organism>
<keyword evidence="1 5" id="KW-0846">Cobalamin</keyword>
<name>A0A8J2XPN4_9GAMM</name>
<dbReference type="GO" id="GO:0009350">
    <property type="term" value="C:ethanolamine ammonia-lyase complex"/>
    <property type="evidence" value="ECO:0007669"/>
    <property type="project" value="UniProtKB-UniRule"/>
</dbReference>
<dbReference type="InterPro" id="IPR042255">
    <property type="entry name" value="EutC_N"/>
</dbReference>
<dbReference type="GO" id="GO:0031471">
    <property type="term" value="C:ethanolamine degradation polyhedral organelle"/>
    <property type="evidence" value="ECO:0007669"/>
    <property type="project" value="UniProtKB-UniRule"/>
</dbReference>
<accession>A0A8J2XPN4</accession>
<sequence>MSQTPKQPPSVQANPWQKLRRYTDARIALGRVGDSLPTQAHLEFQLAHARARDAVHLPLDYQLLKRQLDGFGLSSLLLHSQAKDRATYLQRPDLGRLLDDSSLQQLQTYQAGHKFGYDVAIVITEGLSSLAIETNACKLLEVLLPALDNSKLSLAPLSIVTQGRVAVADAIGQSLNAKLVLILVGERPGLSSPDSMGAYLTFQPEVGTPDSKRNCLSNIREGGLSPQEATKRLLYLIQQALGRGYTGVDLKDETEVEGGQLGQNFLLPSSK</sequence>
<dbReference type="Gene3D" id="1.10.30.40">
    <property type="entry name" value="Ethanolamine ammonia-lyase light chain (EutC), N-terminal domain"/>
    <property type="match status" value="1"/>
</dbReference>
<dbReference type="GO" id="GO:0008851">
    <property type="term" value="F:ethanolamine ammonia-lyase activity"/>
    <property type="evidence" value="ECO:0007669"/>
    <property type="project" value="UniProtKB-UniRule"/>
</dbReference>
<comment type="cofactor">
    <cofactor evidence="5">
        <name>adenosylcob(III)alamin</name>
        <dbReference type="ChEBI" id="CHEBI:18408"/>
    </cofactor>
    <text evidence="5">Binds between the large and small subunits.</text>
</comment>
<dbReference type="InterPro" id="IPR009246">
    <property type="entry name" value="EutC"/>
</dbReference>